<dbReference type="Proteomes" id="UP000719412">
    <property type="component" value="Unassembled WGS sequence"/>
</dbReference>
<accession>A0A8J6HMH5</accession>
<evidence type="ECO:0000256" key="2">
    <source>
        <dbReference type="ARBA" id="ARBA00004123"/>
    </source>
</evidence>
<evidence type="ECO:0000313" key="9">
    <source>
        <dbReference type="EMBL" id="KAH0816701.1"/>
    </source>
</evidence>
<comment type="cofactor">
    <cofactor evidence="1">
        <name>a divalent metal cation</name>
        <dbReference type="ChEBI" id="CHEBI:60240"/>
    </cofactor>
</comment>
<organism evidence="9 10">
    <name type="scientific">Tenebrio molitor</name>
    <name type="common">Yellow mealworm beetle</name>
    <dbReference type="NCBI Taxonomy" id="7067"/>
    <lineage>
        <taxon>Eukaryota</taxon>
        <taxon>Metazoa</taxon>
        <taxon>Ecdysozoa</taxon>
        <taxon>Arthropoda</taxon>
        <taxon>Hexapoda</taxon>
        <taxon>Insecta</taxon>
        <taxon>Pterygota</taxon>
        <taxon>Neoptera</taxon>
        <taxon>Endopterygota</taxon>
        <taxon>Coleoptera</taxon>
        <taxon>Polyphaga</taxon>
        <taxon>Cucujiformia</taxon>
        <taxon>Tenebrionidae</taxon>
        <taxon>Tenebrio</taxon>
    </lineage>
</organism>
<feature type="domain" description="DDE Tnp4" evidence="8">
    <location>
        <begin position="126"/>
        <end position="220"/>
    </location>
</feature>
<dbReference type="AlphaFoldDB" id="A0A8J6HMH5"/>
<dbReference type="PANTHER" id="PTHR22930:SF85">
    <property type="entry name" value="GH03217P-RELATED"/>
    <property type="match status" value="1"/>
</dbReference>
<dbReference type="InterPro" id="IPR027806">
    <property type="entry name" value="HARBI1_dom"/>
</dbReference>
<dbReference type="GO" id="GO:0046872">
    <property type="term" value="F:metal ion binding"/>
    <property type="evidence" value="ECO:0007669"/>
    <property type="project" value="UniProtKB-KW"/>
</dbReference>
<sequence length="287" mass="32725">MSERNLFQKTLLDRRVFNYVLEVITPSFERNTRRGRYEHLTPTHKLYVALQFYALGGFQWLVGDSSRISQSAVSNAISEVTSALAAVSQQFIRFPTAREFTEVKQAFYQLGLTQHGVGFPNVLGVIDCTHCRVQAPSNAPEQYFNRHLYHSINVQLIAGPDLKIYNVFAEFPGSNHDSYIWRNSAVWRNAFEDGGTFPEGWLVADSGYPQEPWIMTPVANTVHLLMNPYNLDVDDFEDHPLPDDLQPCHEAIPGNYMDIHTYEQQPHLAKKKVLFHHADAPAHRVPG</sequence>
<keyword evidence="5" id="KW-0479">Metal-binding</keyword>
<proteinExistence type="inferred from homology"/>
<keyword evidence="4" id="KW-0540">Nuclease</keyword>
<dbReference type="PANTHER" id="PTHR22930">
    <property type="match status" value="1"/>
</dbReference>
<evidence type="ECO:0000256" key="4">
    <source>
        <dbReference type="ARBA" id="ARBA00022722"/>
    </source>
</evidence>
<comment type="caution">
    <text evidence="9">The sequence shown here is derived from an EMBL/GenBank/DDBJ whole genome shotgun (WGS) entry which is preliminary data.</text>
</comment>
<evidence type="ECO:0000256" key="5">
    <source>
        <dbReference type="ARBA" id="ARBA00022723"/>
    </source>
</evidence>
<evidence type="ECO:0000256" key="1">
    <source>
        <dbReference type="ARBA" id="ARBA00001968"/>
    </source>
</evidence>
<evidence type="ECO:0000256" key="7">
    <source>
        <dbReference type="ARBA" id="ARBA00023242"/>
    </source>
</evidence>
<evidence type="ECO:0000256" key="6">
    <source>
        <dbReference type="ARBA" id="ARBA00022801"/>
    </source>
</evidence>
<gene>
    <name evidence="9" type="ORF">GEV33_006090</name>
</gene>
<dbReference type="GO" id="GO:0005634">
    <property type="term" value="C:nucleus"/>
    <property type="evidence" value="ECO:0007669"/>
    <property type="project" value="UniProtKB-SubCell"/>
</dbReference>
<name>A0A8J6HMH5_TENMO</name>
<dbReference type="EMBL" id="JABDTM020021086">
    <property type="protein sequence ID" value="KAH0816701.1"/>
    <property type="molecule type" value="Genomic_DNA"/>
</dbReference>
<evidence type="ECO:0000259" key="8">
    <source>
        <dbReference type="Pfam" id="PF13359"/>
    </source>
</evidence>
<evidence type="ECO:0000313" key="10">
    <source>
        <dbReference type="Proteomes" id="UP000719412"/>
    </source>
</evidence>
<reference evidence="9" key="1">
    <citation type="journal article" date="2020" name="J Insects Food Feed">
        <title>The yellow mealworm (Tenebrio molitor) genome: a resource for the emerging insects as food and feed industry.</title>
        <authorList>
            <person name="Eriksson T."/>
            <person name="Andere A."/>
            <person name="Kelstrup H."/>
            <person name="Emery V."/>
            <person name="Picard C."/>
        </authorList>
    </citation>
    <scope>NUCLEOTIDE SEQUENCE</scope>
    <source>
        <strain evidence="9">Stoneville</strain>
        <tissue evidence="9">Whole head</tissue>
    </source>
</reference>
<protein>
    <recommendedName>
        <fullName evidence="8">DDE Tnp4 domain-containing protein</fullName>
    </recommendedName>
</protein>
<keyword evidence="6" id="KW-0378">Hydrolase</keyword>
<reference evidence="9" key="2">
    <citation type="submission" date="2021-08" db="EMBL/GenBank/DDBJ databases">
        <authorList>
            <person name="Eriksson T."/>
        </authorList>
    </citation>
    <scope>NUCLEOTIDE SEQUENCE</scope>
    <source>
        <strain evidence="9">Stoneville</strain>
        <tissue evidence="9">Whole head</tissue>
    </source>
</reference>
<keyword evidence="7" id="KW-0539">Nucleus</keyword>
<comment type="similarity">
    <text evidence="3">Belongs to the HARBI1 family.</text>
</comment>
<dbReference type="GO" id="GO:0016787">
    <property type="term" value="F:hydrolase activity"/>
    <property type="evidence" value="ECO:0007669"/>
    <property type="project" value="UniProtKB-KW"/>
</dbReference>
<dbReference type="Pfam" id="PF13359">
    <property type="entry name" value="DDE_Tnp_4"/>
    <property type="match status" value="1"/>
</dbReference>
<comment type="subcellular location">
    <subcellularLocation>
        <location evidence="2">Nucleus</location>
    </subcellularLocation>
</comment>
<dbReference type="InterPro" id="IPR045249">
    <property type="entry name" value="HARBI1-like"/>
</dbReference>
<dbReference type="GO" id="GO:0004518">
    <property type="term" value="F:nuclease activity"/>
    <property type="evidence" value="ECO:0007669"/>
    <property type="project" value="UniProtKB-KW"/>
</dbReference>
<keyword evidence="10" id="KW-1185">Reference proteome</keyword>
<evidence type="ECO:0000256" key="3">
    <source>
        <dbReference type="ARBA" id="ARBA00006958"/>
    </source>
</evidence>